<evidence type="ECO:0000313" key="3">
    <source>
        <dbReference type="Proteomes" id="UP000257032"/>
    </source>
</evidence>
<organism evidence="2 3">
    <name type="scientific">Halobacillus trueperi</name>
    <dbReference type="NCBI Taxonomy" id="156205"/>
    <lineage>
        <taxon>Bacteria</taxon>
        <taxon>Bacillati</taxon>
        <taxon>Bacillota</taxon>
        <taxon>Bacilli</taxon>
        <taxon>Bacillales</taxon>
        <taxon>Bacillaceae</taxon>
        <taxon>Halobacillus</taxon>
    </lineage>
</organism>
<keyword evidence="2" id="KW-0238">DNA-binding</keyword>
<feature type="domain" description="Sin" evidence="1">
    <location>
        <begin position="1"/>
        <end position="39"/>
    </location>
</feature>
<dbReference type="GO" id="GO:0046983">
    <property type="term" value="F:protein dimerization activity"/>
    <property type="evidence" value="ECO:0007669"/>
    <property type="project" value="InterPro"/>
</dbReference>
<protein>
    <submittedName>
        <fullName evidence="2">DNA-binding anti-repressor SinI</fullName>
    </submittedName>
</protein>
<gene>
    <name evidence="2" type="ORF">DXT76_06995</name>
</gene>
<evidence type="ECO:0000259" key="1">
    <source>
        <dbReference type="PROSITE" id="PS51500"/>
    </source>
</evidence>
<sequence length="45" mass="5409">METMRRECKLDDEWVTLLKEAKALGLSTEEVKRFLQRNQKQKKTV</sequence>
<dbReference type="GO" id="GO:0006355">
    <property type="term" value="P:regulation of DNA-templated transcription"/>
    <property type="evidence" value="ECO:0007669"/>
    <property type="project" value="InterPro"/>
</dbReference>
<dbReference type="GO" id="GO:0003677">
    <property type="term" value="F:DNA binding"/>
    <property type="evidence" value="ECO:0007669"/>
    <property type="project" value="UniProtKB-KW"/>
</dbReference>
<accession>A0A3D8VR76</accession>
<name>A0A3D8VR76_9BACI</name>
<dbReference type="Pfam" id="PF08671">
    <property type="entry name" value="SinI"/>
    <property type="match status" value="1"/>
</dbReference>
<dbReference type="Proteomes" id="UP000257032">
    <property type="component" value="Unassembled WGS sequence"/>
</dbReference>
<dbReference type="InterPro" id="IPR036281">
    <property type="entry name" value="SinR/SinI_dimer_dom_sf"/>
</dbReference>
<dbReference type="InterPro" id="IPR010981">
    <property type="entry name" value="SinR/SinI_dimer_dom"/>
</dbReference>
<dbReference type="EMBL" id="QTLC01000028">
    <property type="protein sequence ID" value="RDY71735.1"/>
    <property type="molecule type" value="Genomic_DNA"/>
</dbReference>
<evidence type="ECO:0000313" key="2">
    <source>
        <dbReference type="EMBL" id="RDY71735.1"/>
    </source>
</evidence>
<dbReference type="AlphaFoldDB" id="A0A3D8VR76"/>
<proteinExistence type="predicted"/>
<dbReference type="PROSITE" id="PS51500">
    <property type="entry name" value="SIN"/>
    <property type="match status" value="1"/>
</dbReference>
<dbReference type="SUPFAM" id="SSF47406">
    <property type="entry name" value="SinR repressor dimerisation domain-like"/>
    <property type="match status" value="1"/>
</dbReference>
<reference evidence="2 3" key="1">
    <citation type="submission" date="2018-08" db="EMBL/GenBank/DDBJ databases">
        <title>Genome sequence of strict halophilic Halobacillus trueperi SS1 isolated from Lunsu, a salty water body of North West Himalayas.</title>
        <authorList>
            <person name="Gupta S."/>
            <person name="Sharma P."/>
            <person name="Dev K."/>
            <person name="Baumler D."/>
            <person name="Sourirajan A."/>
        </authorList>
    </citation>
    <scope>NUCLEOTIDE SEQUENCE [LARGE SCALE GENOMIC DNA]</scope>
    <source>
        <strain evidence="2 3">SS1</strain>
    </source>
</reference>
<comment type="caution">
    <text evidence="2">The sequence shown here is derived from an EMBL/GenBank/DDBJ whole genome shotgun (WGS) entry which is preliminary data.</text>
</comment>
<dbReference type="RefSeq" id="WP_115893781.1">
    <property type="nucleotide sequence ID" value="NZ_QTLC01000028.1"/>
</dbReference>